<dbReference type="Gene3D" id="6.10.250.940">
    <property type="match status" value="1"/>
</dbReference>
<feature type="signal peptide" evidence="10">
    <location>
        <begin position="1"/>
        <end position="26"/>
    </location>
</feature>
<evidence type="ECO:0000256" key="1">
    <source>
        <dbReference type="ARBA" id="ARBA00004613"/>
    </source>
</evidence>
<dbReference type="GO" id="GO:0005773">
    <property type="term" value="C:vacuole"/>
    <property type="evidence" value="ECO:0007669"/>
    <property type="project" value="TreeGrafter"/>
</dbReference>
<keyword evidence="5" id="KW-0645">Protease</keyword>
<reference evidence="11 12" key="1">
    <citation type="submission" date="2021-09" db="EMBL/GenBank/DDBJ databases">
        <title>Genomic insights and catalytic innovation underlie evolution of tropane alkaloids biosynthesis.</title>
        <authorList>
            <person name="Wang Y.-J."/>
            <person name="Tian T."/>
            <person name="Huang J.-P."/>
            <person name="Huang S.-X."/>
        </authorList>
    </citation>
    <scope>NUCLEOTIDE SEQUENCE [LARGE SCALE GENOMIC DNA]</scope>
    <source>
        <strain evidence="11">KIB-2018</strain>
        <tissue evidence="11">Leaf</tissue>
    </source>
</reference>
<dbReference type="PROSITE" id="PS00560">
    <property type="entry name" value="CARBOXYPEPT_SER_HIS"/>
    <property type="match status" value="1"/>
</dbReference>
<keyword evidence="12" id="KW-1185">Reference proteome</keyword>
<evidence type="ECO:0000256" key="7">
    <source>
        <dbReference type="ARBA" id="ARBA00022801"/>
    </source>
</evidence>
<evidence type="ECO:0000256" key="6">
    <source>
        <dbReference type="ARBA" id="ARBA00022729"/>
    </source>
</evidence>
<protein>
    <recommendedName>
        <fullName evidence="13">Carboxypeptidase</fullName>
    </recommendedName>
</protein>
<dbReference type="InterPro" id="IPR029058">
    <property type="entry name" value="AB_hydrolase_fold"/>
</dbReference>
<keyword evidence="7" id="KW-0378">Hydrolase</keyword>
<evidence type="ECO:0000256" key="3">
    <source>
        <dbReference type="ARBA" id="ARBA00022525"/>
    </source>
</evidence>
<evidence type="ECO:0000313" key="11">
    <source>
        <dbReference type="EMBL" id="KAJ8762401.1"/>
    </source>
</evidence>
<evidence type="ECO:0000256" key="10">
    <source>
        <dbReference type="SAM" id="SignalP"/>
    </source>
</evidence>
<dbReference type="Proteomes" id="UP001159364">
    <property type="component" value="Linkage Group LG06"/>
</dbReference>
<dbReference type="GO" id="GO:0005576">
    <property type="term" value="C:extracellular region"/>
    <property type="evidence" value="ECO:0007669"/>
    <property type="project" value="UniProtKB-SubCell"/>
</dbReference>
<comment type="similarity">
    <text evidence="2">Belongs to the peptidase S10 family.</text>
</comment>
<dbReference type="Gene3D" id="3.40.50.11320">
    <property type="match status" value="1"/>
</dbReference>
<dbReference type="PRINTS" id="PR00724">
    <property type="entry name" value="CRBOXYPTASEC"/>
</dbReference>
<evidence type="ECO:0008006" key="13">
    <source>
        <dbReference type="Google" id="ProtNLM"/>
    </source>
</evidence>
<organism evidence="11 12">
    <name type="scientific">Erythroxylum novogranatense</name>
    <dbReference type="NCBI Taxonomy" id="1862640"/>
    <lineage>
        <taxon>Eukaryota</taxon>
        <taxon>Viridiplantae</taxon>
        <taxon>Streptophyta</taxon>
        <taxon>Embryophyta</taxon>
        <taxon>Tracheophyta</taxon>
        <taxon>Spermatophyta</taxon>
        <taxon>Magnoliopsida</taxon>
        <taxon>eudicotyledons</taxon>
        <taxon>Gunneridae</taxon>
        <taxon>Pentapetalae</taxon>
        <taxon>rosids</taxon>
        <taxon>fabids</taxon>
        <taxon>Malpighiales</taxon>
        <taxon>Erythroxylaceae</taxon>
        <taxon>Erythroxylum</taxon>
    </lineage>
</organism>
<dbReference type="AlphaFoldDB" id="A0AAV8T6I9"/>
<keyword evidence="4" id="KW-0121">Carboxypeptidase</keyword>
<dbReference type="Gene3D" id="3.40.50.1820">
    <property type="entry name" value="alpha/beta hydrolase"/>
    <property type="match status" value="1"/>
</dbReference>
<keyword evidence="3" id="KW-0964">Secreted</keyword>
<dbReference type="InterPro" id="IPR001563">
    <property type="entry name" value="Peptidase_S10"/>
</dbReference>
<feature type="chain" id="PRO_5044012457" description="Carboxypeptidase" evidence="10">
    <location>
        <begin position="27"/>
        <end position="485"/>
    </location>
</feature>
<gene>
    <name evidence="11" type="ORF">K2173_007561</name>
</gene>
<keyword evidence="8" id="KW-1015">Disulfide bond</keyword>
<evidence type="ECO:0000256" key="2">
    <source>
        <dbReference type="ARBA" id="ARBA00009431"/>
    </source>
</evidence>
<evidence type="ECO:0000256" key="5">
    <source>
        <dbReference type="ARBA" id="ARBA00022670"/>
    </source>
</evidence>
<sequence>MEAKLLKLLFLALSSYLLVLSDSCNASQTNYLQEFIRSRKFNSSSPHSNRPWNLNARYNFSSVYIGSQEGTMEADKITELPGQPEGVNFDQYAGYITVDPKNGRALFYYFAESPQDSETKALVLWLSGGPGCSSLGLGAMEELGPFRVNGNGKTLFTNPYAWNNAANILFLESPAGVGFSYSNSSSDYSTGDEKTAEDAFTFLVNWLERFPQYKARDFYITRESYAGHYVPELAVTIISMNNIANQTIVNLKGIAIGNALIDVATSFTGALDFLWSHALLSDETYSGIKKNCDIKFFNFTRTCQRYLNQSYYQSGNIDPYNIYAPLCNNPSTSKYFPTKDFDPCSVNYVHSYLNLAEVQTAIHAKSTKWEVCGGLKNWTDAPNIMLPVLKYLMQSGIRLWIYSGDIDSVIPVTATRFGIHALKLPIVSAWRPWCTSNEVGGYVEGYEGLIFTTIRGAGHTVPSYQPERALTLISAFLHGKLPPTC</sequence>
<keyword evidence="9" id="KW-0325">Glycoprotein</keyword>
<comment type="caution">
    <text evidence="11">The sequence shown here is derived from an EMBL/GenBank/DDBJ whole genome shotgun (WGS) entry which is preliminary data.</text>
</comment>
<name>A0AAV8T6I9_9ROSI</name>
<dbReference type="PANTHER" id="PTHR11802:SF473">
    <property type="entry name" value="CARBOXYPEPTIDASE"/>
    <property type="match status" value="1"/>
</dbReference>
<dbReference type="GO" id="GO:0004185">
    <property type="term" value="F:serine-type carboxypeptidase activity"/>
    <property type="evidence" value="ECO:0007669"/>
    <property type="project" value="InterPro"/>
</dbReference>
<accession>A0AAV8T6I9</accession>
<dbReference type="EMBL" id="JAIWQS010000006">
    <property type="protein sequence ID" value="KAJ8762401.1"/>
    <property type="molecule type" value="Genomic_DNA"/>
</dbReference>
<evidence type="ECO:0000256" key="8">
    <source>
        <dbReference type="ARBA" id="ARBA00023157"/>
    </source>
</evidence>
<evidence type="ECO:0000256" key="9">
    <source>
        <dbReference type="ARBA" id="ARBA00023180"/>
    </source>
</evidence>
<proteinExistence type="inferred from homology"/>
<dbReference type="FunFam" id="3.40.50.1820:FF:000030">
    <property type="entry name" value="Carboxypeptidase"/>
    <property type="match status" value="1"/>
</dbReference>
<dbReference type="FunFam" id="3.40.50.11320:FF:000002">
    <property type="entry name" value="Carboxypeptidase"/>
    <property type="match status" value="1"/>
</dbReference>
<dbReference type="PANTHER" id="PTHR11802">
    <property type="entry name" value="SERINE PROTEASE FAMILY S10 SERINE CARBOXYPEPTIDASE"/>
    <property type="match status" value="1"/>
</dbReference>
<keyword evidence="6 10" id="KW-0732">Signal</keyword>
<dbReference type="GO" id="GO:0006508">
    <property type="term" value="P:proteolysis"/>
    <property type="evidence" value="ECO:0007669"/>
    <property type="project" value="UniProtKB-KW"/>
</dbReference>
<comment type="subcellular location">
    <subcellularLocation>
        <location evidence="1">Secreted</location>
    </subcellularLocation>
</comment>
<dbReference type="InterPro" id="IPR033124">
    <property type="entry name" value="Ser_caboxypep_his_AS"/>
</dbReference>
<dbReference type="Pfam" id="PF00450">
    <property type="entry name" value="Peptidase_S10"/>
    <property type="match status" value="1"/>
</dbReference>
<dbReference type="SUPFAM" id="SSF53474">
    <property type="entry name" value="alpha/beta-Hydrolases"/>
    <property type="match status" value="1"/>
</dbReference>
<evidence type="ECO:0000256" key="4">
    <source>
        <dbReference type="ARBA" id="ARBA00022645"/>
    </source>
</evidence>
<evidence type="ECO:0000313" key="12">
    <source>
        <dbReference type="Proteomes" id="UP001159364"/>
    </source>
</evidence>